<evidence type="ECO:0000256" key="1">
    <source>
        <dbReference type="ARBA" id="ARBA00022729"/>
    </source>
</evidence>
<accession>A0A090W707</accession>
<dbReference type="AlphaFoldDB" id="A0A090W707"/>
<dbReference type="EMBL" id="BBNQ01000011">
    <property type="protein sequence ID" value="GAL63312.1"/>
    <property type="molecule type" value="Genomic_DNA"/>
</dbReference>
<sequence>MTKINDVPLAQVTDTLKALSYVKMAGEVTDLSGNLLSNYNGTVSTTIYDKNIERQTLANDGTRLNGELVKLDFSTLGEIIFRGQASVKNGEFEFDFIVPKDVGIPVGVGKVSFYSKDEALESNQAGASIGTVKIGGLNEDAPVDNTGPVISLYMNDENFVSGGITNESPTLLAIMEDENGINTASGVGHDIVAILDGDETNPVVLNDYYQTGVDDYKTGILSYPFRDLEPGLHTLTLKAWDVYNNSAVSEIQFIVYDKDEALVINNVLNYPNPFVNYTEFWFNHNSSDPLDVSIQIFTVSGKLVRTLNGQTATGFNVTSSLSRDIVWDGRDDFGDKIGKGVYIYKLKVHSNLLNKTVEKIEKLVIL</sequence>
<dbReference type="Proteomes" id="UP000029644">
    <property type="component" value="Unassembled WGS sequence"/>
</dbReference>
<protein>
    <submittedName>
        <fullName evidence="2">Uncharacterized protein</fullName>
    </submittedName>
</protein>
<reference evidence="2 3" key="1">
    <citation type="journal article" date="2014" name="Genome Announc.">
        <title>Draft Genome Sequences of Marine Flavobacterium Algibacter lectus Strains SS8 and NR4.</title>
        <authorList>
            <person name="Takatani N."/>
            <person name="Nakanishi M."/>
            <person name="Meirelles P."/>
            <person name="Mino S."/>
            <person name="Suda W."/>
            <person name="Oshima K."/>
            <person name="Hattori M."/>
            <person name="Ohkuma M."/>
            <person name="Hosokawa M."/>
            <person name="Miyashita K."/>
            <person name="Thompson F.L."/>
            <person name="Niwa A."/>
            <person name="Sawabe T."/>
            <person name="Sawabe T."/>
        </authorList>
    </citation>
    <scope>NUCLEOTIDE SEQUENCE [LARGE SCALE GENOMIC DNA]</scope>
    <source>
        <strain evidence="2 3">JCM 19300</strain>
    </source>
</reference>
<dbReference type="NCBIfam" id="TIGR04183">
    <property type="entry name" value="Por_Secre_tail"/>
    <property type="match status" value="1"/>
</dbReference>
<organism evidence="2 3">
    <name type="scientific">Algibacter lectus</name>
    <dbReference type="NCBI Taxonomy" id="221126"/>
    <lineage>
        <taxon>Bacteria</taxon>
        <taxon>Pseudomonadati</taxon>
        <taxon>Bacteroidota</taxon>
        <taxon>Flavobacteriia</taxon>
        <taxon>Flavobacteriales</taxon>
        <taxon>Flavobacteriaceae</taxon>
        <taxon>Algibacter</taxon>
    </lineage>
</organism>
<evidence type="ECO:0000313" key="2">
    <source>
        <dbReference type="EMBL" id="GAL63312.1"/>
    </source>
</evidence>
<name>A0A090W707_9FLAO</name>
<gene>
    <name evidence="2" type="ORF">JCM19300_1658</name>
</gene>
<dbReference type="Gene3D" id="2.60.40.4070">
    <property type="match status" value="1"/>
</dbReference>
<keyword evidence="1" id="KW-0732">Signal</keyword>
<evidence type="ECO:0000313" key="3">
    <source>
        <dbReference type="Proteomes" id="UP000029644"/>
    </source>
</evidence>
<comment type="caution">
    <text evidence="2">The sequence shown here is derived from an EMBL/GenBank/DDBJ whole genome shotgun (WGS) entry which is preliminary data.</text>
</comment>
<proteinExistence type="predicted"/>
<dbReference type="InterPro" id="IPR026444">
    <property type="entry name" value="Secre_tail"/>
</dbReference>